<feature type="transmembrane region" description="Helical" evidence="3">
    <location>
        <begin position="38"/>
        <end position="55"/>
    </location>
</feature>
<keyword evidence="3" id="KW-0812">Transmembrane</keyword>
<dbReference type="InterPro" id="IPR046521">
    <property type="entry name" value="DUF6698"/>
</dbReference>
<dbReference type="OrthoDB" id="2687259at2759"/>
<dbReference type="HOGENOM" id="CLU_002498_0_0_1"/>
<feature type="compositionally biased region" description="Basic residues" evidence="2">
    <location>
        <begin position="220"/>
        <end position="229"/>
    </location>
</feature>
<dbReference type="InterPro" id="IPR041078">
    <property type="entry name" value="Plavaka"/>
</dbReference>
<feature type="region of interest" description="Disordered" evidence="2">
    <location>
        <begin position="208"/>
        <end position="259"/>
    </location>
</feature>
<reference evidence="4 5" key="1">
    <citation type="submission" date="2014-06" db="EMBL/GenBank/DDBJ databases">
        <title>Evolutionary Origins and Diversification of the Mycorrhizal Mutualists.</title>
        <authorList>
            <consortium name="DOE Joint Genome Institute"/>
            <consortium name="Mycorrhizal Genomics Consortium"/>
            <person name="Kohler A."/>
            <person name="Kuo A."/>
            <person name="Nagy L.G."/>
            <person name="Floudas D."/>
            <person name="Copeland A."/>
            <person name="Barry K.W."/>
            <person name="Cichocki N."/>
            <person name="Veneault-Fourrey C."/>
            <person name="LaButti K."/>
            <person name="Lindquist E.A."/>
            <person name="Lipzen A."/>
            <person name="Lundell T."/>
            <person name="Morin E."/>
            <person name="Murat C."/>
            <person name="Riley R."/>
            <person name="Ohm R."/>
            <person name="Sun H."/>
            <person name="Tunlid A."/>
            <person name="Henrissat B."/>
            <person name="Grigoriev I.V."/>
            <person name="Hibbett D.S."/>
            <person name="Martin F."/>
        </authorList>
    </citation>
    <scope>NUCLEOTIDE SEQUENCE [LARGE SCALE GENOMIC DNA]</scope>
    <source>
        <strain evidence="4 5">SS14</strain>
    </source>
</reference>
<gene>
    <name evidence="4" type="ORF">M422DRAFT_778530</name>
</gene>
<dbReference type="Proteomes" id="UP000054279">
    <property type="component" value="Unassembled WGS sequence"/>
</dbReference>
<evidence type="ECO:0000256" key="1">
    <source>
        <dbReference type="SAM" id="Coils"/>
    </source>
</evidence>
<feature type="region of interest" description="Disordered" evidence="2">
    <location>
        <begin position="890"/>
        <end position="926"/>
    </location>
</feature>
<feature type="compositionally biased region" description="Basic and acidic residues" evidence="2">
    <location>
        <begin position="151"/>
        <end position="161"/>
    </location>
</feature>
<keyword evidence="1" id="KW-0175">Coiled coil</keyword>
<evidence type="ECO:0000256" key="3">
    <source>
        <dbReference type="SAM" id="Phobius"/>
    </source>
</evidence>
<name>A0A0C9VUA3_SPHS4</name>
<feature type="region of interest" description="Disordered" evidence="2">
    <location>
        <begin position="120"/>
        <end position="195"/>
    </location>
</feature>
<dbReference type="Pfam" id="PF18759">
    <property type="entry name" value="Plavaka"/>
    <property type="match status" value="1"/>
</dbReference>
<accession>A0A0C9VUA3</accession>
<feature type="compositionally biased region" description="Basic and acidic residues" evidence="2">
    <location>
        <begin position="890"/>
        <end position="905"/>
    </location>
</feature>
<evidence type="ECO:0000313" key="4">
    <source>
        <dbReference type="EMBL" id="KIJ46257.1"/>
    </source>
</evidence>
<feature type="compositionally biased region" description="Basic and acidic residues" evidence="2">
    <location>
        <begin position="122"/>
        <end position="143"/>
    </location>
</feature>
<protein>
    <recommendedName>
        <fullName evidence="6">C2H2-type domain-containing protein</fullName>
    </recommendedName>
</protein>
<dbReference type="EMBL" id="KN837108">
    <property type="protein sequence ID" value="KIJ46257.1"/>
    <property type="molecule type" value="Genomic_DNA"/>
</dbReference>
<sequence length="1792" mass="202694">MAAADIIVNVLEALKFFNALISFLPPQMSHPRSIYKRKGVYLFVLLGFLLLYLQLHTAAFDSSATSTSASSWNSTPTSGSQLAIFLDIRPMANCHGCGKYYFRSSSLTTHQGSCETLLSRRRNAEQKRQSHDLDHSKYRERSASPKRKDRSHCSDRSRNERGSSNYRSSRRSRSRDHRPEFLQGSSGVELPDFDMDLPMIDHPAIVPLPLPSPPPPVLGRGHRPKRPTAKIRNDYLPEAPAPLPPPEELHPAEDPEPDSIATAPRRFLQLATNIKLILVDKFWTKTNTFGLSRLYYGRPSCIPDEFTSTVDMTTVAAEPQSSRSRKYRILEALWPYPNISSWRLGSWFWGQGDTKSRAGFKDLVSNVLLAEDFNLDDIQDIPWDKINDLLAQISPTAPEGEGWVEASVDIEVPTGVKKKAGEQAQNRPRAAKTFTVPGLWYRSIPALISSIFSGDTASESFHFNPFKQFWENTQGRLERVRDELFNSDAWLRAHEEIEALPREEGDTLPRAIAALMFWSDATHLAQFGTAKLWPIYLFFGNQSKWIRCKPTAHAAHHVAYLPTLPDSIIEFIRTHVSAGAADALKTHCRRELFHAALKVLLDEDFLEAWKHGIIVDCLDGIRRRLFPRIFTWSADYPEKVLLASIRDLGTCPCPRCLVKKDNIPKIGMKSDRNTRVKAARSDTEERQEKVEYARNAIYRDGFVVNSDAVDYFLKTESLTPTENTFSKVLFMQGFNFFKILVVDLLHEVELGVWKALFSHLIRMLYAAADKGEKVVDELNARYRMIPPFGISTIRRFSSDVSQMKKLAARDFEDILQCSIPAFEGLFPEEWDSKIQELLFIVCYWHGLAKLRMHSDTTLNILDSLTTRLGNSLRYFANTICPNFETLETPSERDARVRAQERKSASKSDNQGKAPAPGKTNLEASNMETLFTRTTPIQNSGGSRRPRKFNMKTFKLHGLGHYVTDIREVGTTDSYSTQIGELEHRISKSRYRHRTNKNRFTHQLARLTQRAENLQRSAQKLKAYKIKVSEHQVGRGGTTTEMKEPFSPDEMFHIAKDNRNPIYLGQWLRRHPNDPALKNFIPKLKDHLLSRIQGQRGVGEEKQFNEAERNALFFQHERIYSHAILRINFTTYDLRRDQDFINPRTLKRFIMVASNDDSSQEREKHPFWYAQVLGIFHANIFLSVNQATSKPVRKEFLWVRWYGRDPTWLSGFKHHRLDRVGFVPQEDPDAFGFLDPAAILRGAHLIPVFAHGRTISLCAPSMARDDEGDWEYYYVNRFVDRDMMMRHLGSGIGHLSSAEKNQEDAGVSEEAEEEEDGDSEPGFEDKLADDIEELFESDNEDEMEVEIVEGDSADELEGEDVTAAAHAALPIVLATTPPIAAIDPAVLPVNVAAAMALTLPKNQHIVHQAIVHQAGVMTVEVGSLGLVLKKNQGPGGIPQATNAAQHRKLRDHIDILSRYGRHYGRTVELWRPFNCIIDIGSQPEPEADNNEDPDFVPDEVFVDLYKQLCRTCPILKEEIKERGKVEVASKLDTARCNARGEDVKRIKDLVNELYTFEPPLNKKKGTRGYNHFQAGRLLLPHSRIAEYDTDAEFRTRLKAGTEVMNPRDYSIFLYEDHIVNEFNILDGFLRGKMLVRAFRMVFQGPSSVDGKGPSARATKKGNAERNSMIKITIPAIAYIATLVHFALDSTASFTAGGDHGNFDNNAFYRSIIDLLMVPPMAPFRKELLKWWNNQVFPNREPEQVDDGNTVHAQMLALLQAQLDAATAEAEAAAAVNGAVAGTAGVPSTAGGAA</sequence>
<keyword evidence="3" id="KW-0472">Membrane</keyword>
<proteinExistence type="predicted"/>
<evidence type="ECO:0000256" key="2">
    <source>
        <dbReference type="SAM" id="MobiDB-lite"/>
    </source>
</evidence>
<feature type="compositionally biased region" description="Acidic residues" evidence="2">
    <location>
        <begin position="1305"/>
        <end position="1321"/>
    </location>
</feature>
<evidence type="ECO:0008006" key="6">
    <source>
        <dbReference type="Google" id="ProtNLM"/>
    </source>
</evidence>
<keyword evidence="3" id="KW-1133">Transmembrane helix</keyword>
<dbReference type="Pfam" id="PF20414">
    <property type="entry name" value="DUF6698"/>
    <property type="match status" value="1"/>
</dbReference>
<organism evidence="4 5">
    <name type="scientific">Sphaerobolus stellatus (strain SS14)</name>
    <dbReference type="NCBI Taxonomy" id="990650"/>
    <lineage>
        <taxon>Eukaryota</taxon>
        <taxon>Fungi</taxon>
        <taxon>Dikarya</taxon>
        <taxon>Basidiomycota</taxon>
        <taxon>Agaricomycotina</taxon>
        <taxon>Agaricomycetes</taxon>
        <taxon>Phallomycetidae</taxon>
        <taxon>Geastrales</taxon>
        <taxon>Sphaerobolaceae</taxon>
        <taxon>Sphaerobolus</taxon>
    </lineage>
</organism>
<feature type="coiled-coil region" evidence="1">
    <location>
        <begin position="996"/>
        <end position="1023"/>
    </location>
</feature>
<feature type="region of interest" description="Disordered" evidence="2">
    <location>
        <begin position="1293"/>
        <end position="1323"/>
    </location>
</feature>
<feature type="compositionally biased region" description="Pro residues" evidence="2">
    <location>
        <begin position="208"/>
        <end position="217"/>
    </location>
</feature>
<keyword evidence="5" id="KW-1185">Reference proteome</keyword>
<evidence type="ECO:0000313" key="5">
    <source>
        <dbReference type="Proteomes" id="UP000054279"/>
    </source>
</evidence>